<gene>
    <name evidence="1" type="ORF">O9G_003663</name>
</gene>
<keyword evidence="2" id="KW-1185">Reference proteome</keyword>
<proteinExistence type="predicted"/>
<dbReference type="HOGENOM" id="CLU_1826396_0_0_1"/>
<accession>A0A075B0T2</accession>
<name>A0A075B0T2_ROZAC</name>
<organism evidence="1 2">
    <name type="scientific">Rozella allomycis (strain CSF55)</name>
    <dbReference type="NCBI Taxonomy" id="988480"/>
    <lineage>
        <taxon>Eukaryota</taxon>
        <taxon>Fungi</taxon>
        <taxon>Fungi incertae sedis</taxon>
        <taxon>Cryptomycota</taxon>
        <taxon>Cryptomycota incertae sedis</taxon>
        <taxon>Rozella</taxon>
    </lineage>
</organism>
<dbReference type="EMBL" id="KE560662">
    <property type="protein sequence ID" value="EPZ36091.1"/>
    <property type="molecule type" value="Genomic_DNA"/>
</dbReference>
<reference evidence="1 2" key="1">
    <citation type="journal article" date="2013" name="Curr. Biol.">
        <title>Shared signatures of parasitism and phylogenomics unite Cryptomycota and microsporidia.</title>
        <authorList>
            <person name="James T.Y."/>
            <person name="Pelin A."/>
            <person name="Bonen L."/>
            <person name="Ahrendt S."/>
            <person name="Sain D."/>
            <person name="Corradi N."/>
            <person name="Stajich J.E."/>
        </authorList>
    </citation>
    <scope>NUCLEOTIDE SEQUENCE [LARGE SCALE GENOMIC DNA]</scope>
    <source>
        <strain evidence="1 2">CSF55</strain>
    </source>
</reference>
<dbReference type="AlphaFoldDB" id="A0A075B0T2"/>
<dbReference type="Proteomes" id="UP000030755">
    <property type="component" value="Unassembled WGS sequence"/>
</dbReference>
<evidence type="ECO:0000313" key="1">
    <source>
        <dbReference type="EMBL" id="EPZ36091.1"/>
    </source>
</evidence>
<protein>
    <submittedName>
        <fullName evidence="1">Uncharacterized protein</fullName>
    </submittedName>
</protein>
<evidence type="ECO:0000313" key="2">
    <source>
        <dbReference type="Proteomes" id="UP000030755"/>
    </source>
</evidence>
<sequence>MDEAKLSDLSYLDDYINAEKNIASQTAEDEDFSDMKNYVLLVFGIAAIQNPIQMALTFQRVVYRNYEQEEIKKEGKRRYSRSVEYDPNYVAPTDYMGYLNDNEYDRQRFMVKLEKGDKTLSVLKSITNTLGIVGLWRGKIL</sequence>